<dbReference type="Proteomes" id="UP000820818">
    <property type="component" value="Linkage Group LG3"/>
</dbReference>
<feature type="transmembrane region" description="Helical" evidence="5">
    <location>
        <begin position="399"/>
        <end position="418"/>
    </location>
</feature>
<feature type="transmembrane region" description="Helical" evidence="5">
    <location>
        <begin position="185"/>
        <end position="206"/>
    </location>
</feature>
<feature type="transmembrane region" description="Helical" evidence="5">
    <location>
        <begin position="155"/>
        <end position="173"/>
    </location>
</feature>
<evidence type="ECO:0000256" key="1">
    <source>
        <dbReference type="ARBA" id="ARBA00004141"/>
    </source>
</evidence>
<feature type="transmembrane region" description="Helical" evidence="5">
    <location>
        <begin position="518"/>
        <end position="544"/>
    </location>
</feature>
<dbReference type="Gene3D" id="1.20.1250.20">
    <property type="entry name" value="MFS general substrate transporter like domains"/>
    <property type="match status" value="1"/>
</dbReference>
<dbReference type="InterPro" id="IPR011701">
    <property type="entry name" value="MFS"/>
</dbReference>
<comment type="caution">
    <text evidence="6">The sequence shown here is derived from an EMBL/GenBank/DDBJ whole genome shotgun (WGS) entry which is preliminary data.</text>
</comment>
<keyword evidence="3 5" id="KW-1133">Transmembrane helix</keyword>
<keyword evidence="2 5" id="KW-0812">Transmembrane</keyword>
<feature type="transmembrane region" description="Helical" evidence="5">
    <location>
        <begin position="212"/>
        <end position="232"/>
    </location>
</feature>
<evidence type="ECO:0000256" key="5">
    <source>
        <dbReference type="SAM" id="Phobius"/>
    </source>
</evidence>
<reference evidence="6 7" key="1">
    <citation type="submission" date="2022-05" db="EMBL/GenBank/DDBJ databases">
        <title>A multi-omics perspective on studying reproductive biology in Daphnia sinensis.</title>
        <authorList>
            <person name="Jia J."/>
        </authorList>
    </citation>
    <scope>NUCLEOTIDE SEQUENCE [LARGE SCALE GENOMIC DNA]</scope>
    <source>
        <strain evidence="6 7">WSL</strain>
    </source>
</reference>
<name>A0AAD5PVJ3_9CRUS</name>
<dbReference type="Pfam" id="PF07690">
    <property type="entry name" value="MFS_1"/>
    <property type="match status" value="1"/>
</dbReference>
<dbReference type="SUPFAM" id="SSF103473">
    <property type="entry name" value="MFS general substrate transporter"/>
    <property type="match status" value="1"/>
</dbReference>
<evidence type="ECO:0008006" key="8">
    <source>
        <dbReference type="Google" id="ProtNLM"/>
    </source>
</evidence>
<feature type="transmembrane region" description="Helical" evidence="5">
    <location>
        <begin position="456"/>
        <end position="477"/>
    </location>
</feature>
<dbReference type="GO" id="GO:0022857">
    <property type="term" value="F:transmembrane transporter activity"/>
    <property type="evidence" value="ECO:0007669"/>
    <property type="project" value="InterPro"/>
</dbReference>
<feature type="transmembrane region" description="Helical" evidence="5">
    <location>
        <begin position="93"/>
        <end position="113"/>
    </location>
</feature>
<organism evidence="6 7">
    <name type="scientific">Daphnia sinensis</name>
    <dbReference type="NCBI Taxonomy" id="1820382"/>
    <lineage>
        <taxon>Eukaryota</taxon>
        <taxon>Metazoa</taxon>
        <taxon>Ecdysozoa</taxon>
        <taxon>Arthropoda</taxon>
        <taxon>Crustacea</taxon>
        <taxon>Branchiopoda</taxon>
        <taxon>Diplostraca</taxon>
        <taxon>Cladocera</taxon>
        <taxon>Anomopoda</taxon>
        <taxon>Daphniidae</taxon>
        <taxon>Daphnia</taxon>
        <taxon>Daphnia similis group</taxon>
    </lineage>
</organism>
<evidence type="ECO:0000256" key="4">
    <source>
        <dbReference type="ARBA" id="ARBA00023136"/>
    </source>
</evidence>
<dbReference type="InterPro" id="IPR036259">
    <property type="entry name" value="MFS_trans_sf"/>
</dbReference>
<comment type="subcellular location">
    <subcellularLocation>
        <location evidence="1">Membrane</location>
        <topology evidence="1">Multi-pass membrane protein</topology>
    </subcellularLocation>
</comment>
<evidence type="ECO:0000313" key="6">
    <source>
        <dbReference type="EMBL" id="KAI9560807.1"/>
    </source>
</evidence>
<dbReference type="PANTHER" id="PTHR23507:SF1">
    <property type="entry name" value="FI18259P1-RELATED"/>
    <property type="match status" value="1"/>
</dbReference>
<accession>A0AAD5PVJ3</accession>
<dbReference type="AlphaFoldDB" id="A0AAD5PVJ3"/>
<keyword evidence="7" id="KW-1185">Reference proteome</keyword>
<feature type="transmembrane region" description="Helical" evidence="5">
    <location>
        <begin position="252"/>
        <end position="272"/>
    </location>
</feature>
<feature type="transmembrane region" description="Helical" evidence="5">
    <location>
        <begin position="489"/>
        <end position="512"/>
    </location>
</feature>
<dbReference type="PANTHER" id="PTHR23507">
    <property type="entry name" value="ZGC:174356"/>
    <property type="match status" value="1"/>
</dbReference>
<proteinExistence type="predicted"/>
<gene>
    <name evidence="6" type="ORF">GHT06_011759</name>
</gene>
<keyword evidence="4 5" id="KW-0472">Membrane</keyword>
<evidence type="ECO:0000256" key="2">
    <source>
        <dbReference type="ARBA" id="ARBA00022692"/>
    </source>
</evidence>
<dbReference type="EMBL" id="WJBH02000003">
    <property type="protein sequence ID" value="KAI9560807.1"/>
    <property type="molecule type" value="Genomic_DNA"/>
</dbReference>
<feature type="transmembrane region" description="Helical" evidence="5">
    <location>
        <begin position="363"/>
        <end position="387"/>
    </location>
</feature>
<feature type="transmembrane region" description="Helical" evidence="5">
    <location>
        <begin position="430"/>
        <end position="450"/>
    </location>
</feature>
<dbReference type="GO" id="GO:0016020">
    <property type="term" value="C:membrane"/>
    <property type="evidence" value="ECO:0007669"/>
    <property type="project" value="UniProtKB-SubCell"/>
</dbReference>
<evidence type="ECO:0000313" key="7">
    <source>
        <dbReference type="Proteomes" id="UP000820818"/>
    </source>
</evidence>
<evidence type="ECO:0000256" key="3">
    <source>
        <dbReference type="ARBA" id="ARBA00022989"/>
    </source>
</evidence>
<sequence length="568" mass="63634">MRHTFRRKQPSSQTPRCCLSQISLNPGLKHDNKKRQNDQRLYGIRFHHAILQATMCIQPELIQPTPRTVIMEDENLLIERNKNSKFRVTVEPVGFLFVVASVIQGVVIQNLYLEKTCYINFQLNSSECTAQHNHTSETGSEHATEIQKYVSNLNIYGSLIENIPSVILVLFLGPWSEKNGRKLPMLAPLIGHLCSVSLYILNYYFTSWPAEYILFASIPCGLFGGSATLLMALNSYMADITTTQSRTSRISIMYGSMTISYPIASFVSIYIYTYGGYFAIWGTSLGLGTIALLYIIFWIKDSRGRESEDEQIESSYSPSVNFGQDDEQLVALRTARCRCGSVALNLWECFTVTFQPRNGYKRACLSILLASMCIYVFQIPGSIPYLYTKKLFDWDQPEFALFSTISSLTAVLGSFFFLPLLSSYFEIRDCLIGIVAILGNIAGSLTIAFAASPLMIYLASIGNVLTASIGVVIRSMLSKLVLSDELSHVYSVLASFESLVPLISTSTYNLIYKATIDFFPGCVFVVFSSLLFVLLILLSVVLLLQWKEKNTPVLCNSEDLNVVEAREV</sequence>
<protein>
    <recommendedName>
        <fullName evidence="8">Proton-coupled folate transporter</fullName>
    </recommendedName>
</protein>
<feature type="transmembrane region" description="Helical" evidence="5">
    <location>
        <begin position="278"/>
        <end position="299"/>
    </location>
</feature>